<feature type="compositionally biased region" description="Low complexity" evidence="1">
    <location>
        <begin position="520"/>
        <end position="530"/>
    </location>
</feature>
<reference evidence="3 4" key="1">
    <citation type="journal article" date="2019" name="Environ. Microbiol.">
        <title>At the nexus of three kingdoms: the genome of the mycorrhizal fungus Gigaspora margarita provides insights into plant, endobacterial and fungal interactions.</title>
        <authorList>
            <person name="Venice F."/>
            <person name="Ghignone S."/>
            <person name="Salvioli di Fossalunga A."/>
            <person name="Amselem J."/>
            <person name="Novero M."/>
            <person name="Xianan X."/>
            <person name="Sedzielewska Toro K."/>
            <person name="Morin E."/>
            <person name="Lipzen A."/>
            <person name="Grigoriev I.V."/>
            <person name="Henrissat B."/>
            <person name="Martin F.M."/>
            <person name="Bonfante P."/>
        </authorList>
    </citation>
    <scope>NUCLEOTIDE SEQUENCE [LARGE SCALE GENOMIC DNA]</scope>
    <source>
        <strain evidence="3 4">BEG34</strain>
    </source>
</reference>
<keyword evidence="4" id="KW-1185">Reference proteome</keyword>
<feature type="region of interest" description="Disordered" evidence="1">
    <location>
        <begin position="165"/>
        <end position="185"/>
    </location>
</feature>
<comment type="caution">
    <text evidence="3">The sequence shown here is derived from an EMBL/GenBank/DDBJ whole genome shotgun (WGS) entry which is preliminary data.</text>
</comment>
<dbReference type="EMBL" id="WTPW01000168">
    <property type="protein sequence ID" value="KAF0539809.1"/>
    <property type="molecule type" value="Genomic_DNA"/>
</dbReference>
<dbReference type="SUPFAM" id="SSF81901">
    <property type="entry name" value="HCP-like"/>
    <property type="match status" value="1"/>
</dbReference>
<dbReference type="InterPro" id="IPR006597">
    <property type="entry name" value="Sel1-like"/>
</dbReference>
<dbReference type="GO" id="GO:0005737">
    <property type="term" value="C:cytoplasm"/>
    <property type="evidence" value="ECO:0007669"/>
    <property type="project" value="TreeGrafter"/>
</dbReference>
<evidence type="ECO:0000259" key="2">
    <source>
        <dbReference type="Pfam" id="PF23153"/>
    </source>
</evidence>
<protein>
    <submittedName>
        <fullName evidence="3">AIP3-domain-containing protein</fullName>
    </submittedName>
</protein>
<gene>
    <name evidence="3" type="ORF">F8M41_006752</name>
</gene>
<feature type="region of interest" description="Disordered" evidence="1">
    <location>
        <begin position="304"/>
        <end position="355"/>
    </location>
</feature>
<dbReference type="GO" id="GO:0030010">
    <property type="term" value="P:establishment of cell polarity"/>
    <property type="evidence" value="ECO:0007669"/>
    <property type="project" value="TreeGrafter"/>
</dbReference>
<feature type="region of interest" description="Disordered" evidence="1">
    <location>
        <begin position="479"/>
        <end position="534"/>
    </location>
</feature>
<dbReference type="InterPro" id="IPR051825">
    <property type="entry name" value="SRCIN1"/>
</dbReference>
<proteinExistence type="predicted"/>
<feature type="domain" description="Aip3p/Bud6 N-terminal" evidence="2">
    <location>
        <begin position="366"/>
        <end position="474"/>
    </location>
</feature>
<dbReference type="Pfam" id="PF23153">
    <property type="entry name" value="Aip3p_Bud6_N"/>
    <property type="match status" value="2"/>
</dbReference>
<dbReference type="Gene3D" id="1.25.40.10">
    <property type="entry name" value="Tetratricopeptide repeat domain"/>
    <property type="match status" value="2"/>
</dbReference>
<evidence type="ECO:0000313" key="4">
    <source>
        <dbReference type="Proteomes" id="UP000439903"/>
    </source>
</evidence>
<dbReference type="PANTHER" id="PTHR22741:SF10">
    <property type="entry name" value="COILED-COIL DOMAIN-CONTAINING PROTEIN CG32809"/>
    <property type="match status" value="1"/>
</dbReference>
<dbReference type="SUPFAM" id="SSF48452">
    <property type="entry name" value="TPR-like"/>
    <property type="match status" value="1"/>
</dbReference>
<organism evidence="3 4">
    <name type="scientific">Gigaspora margarita</name>
    <dbReference type="NCBI Taxonomy" id="4874"/>
    <lineage>
        <taxon>Eukaryota</taxon>
        <taxon>Fungi</taxon>
        <taxon>Fungi incertae sedis</taxon>
        <taxon>Mucoromycota</taxon>
        <taxon>Glomeromycotina</taxon>
        <taxon>Glomeromycetes</taxon>
        <taxon>Diversisporales</taxon>
        <taxon>Gigasporaceae</taxon>
        <taxon>Gigaspora</taxon>
    </lineage>
</organism>
<feature type="compositionally biased region" description="Polar residues" evidence="1">
    <location>
        <begin position="304"/>
        <end position="326"/>
    </location>
</feature>
<evidence type="ECO:0000256" key="1">
    <source>
        <dbReference type="SAM" id="MobiDB-lite"/>
    </source>
</evidence>
<name>A0A8H4AWL7_GIGMA</name>
<dbReference type="InterPro" id="IPR011990">
    <property type="entry name" value="TPR-like_helical_dom_sf"/>
</dbReference>
<dbReference type="Proteomes" id="UP000439903">
    <property type="component" value="Unassembled WGS sequence"/>
</dbReference>
<dbReference type="Pfam" id="PF08238">
    <property type="entry name" value="Sel1"/>
    <property type="match status" value="2"/>
</dbReference>
<sequence>MDLPTSWNLDDKSIYLSVDSSRLRVNYEGLGENEEDVATTSNDMGDKLLKNKLIKAFNMCINTMNIYTLEDLENLLKVKQDTAALKFRGKFNIIMGSYEDAIIDLTKLIVIEPNNKFALRYRAEAYYLMKKYKESFNDLKKLLKIEANDEWASKLMAKIIENNKRGHLPSTDTSPPAQRKSIESSPFNTMEHTITQLLVTTKSLLEALTAWSYGRVTEQQVSDIYVKLTIELNHVVQLFGQAGMDTSNMVNIPQDLKVCLENALCEEASPSSLDNHLPKIKDIIVTLLQALKTKQSIYRQSQKNYENNNNNCPQPTSSVNGAQSIFSMNQNPSSPSSNKPGHLPSTDTSPPAQRKSIESFPFNTLEHTITQLLVATKSLLEALTAWSNGRVTEQQVSDIYVKLAIELNHVVQFFGKAGMDTSNMVNIPQDLKVCLENTLCEEASPSSLDHHLPKIKDIIVTLLQALKTKQSIYRQSQKNYENNNNNCPQPASSVNGAQSIFSMDQNPSSPSNNRPGHLPSTDTSNNSDSNPHGIEVEKDEHKAFIYYQQSAEMGHAEGTLQVGYCYDEGIGVEKDER</sequence>
<dbReference type="GO" id="GO:0051286">
    <property type="term" value="C:cell tip"/>
    <property type="evidence" value="ECO:0007669"/>
    <property type="project" value="TreeGrafter"/>
</dbReference>
<dbReference type="OrthoDB" id="783096at2759"/>
<dbReference type="SMART" id="SM00028">
    <property type="entry name" value="TPR"/>
    <property type="match status" value="2"/>
</dbReference>
<feature type="compositionally biased region" description="Low complexity" evidence="1">
    <location>
        <begin position="327"/>
        <end position="340"/>
    </location>
</feature>
<feature type="domain" description="Aip3p/Bud6 N-terminal" evidence="2">
    <location>
        <begin position="191"/>
        <end position="299"/>
    </location>
</feature>
<accession>A0A8H4AWL7</accession>
<dbReference type="InterPro" id="IPR019734">
    <property type="entry name" value="TPR_rpt"/>
</dbReference>
<feature type="compositionally biased region" description="Polar residues" evidence="1">
    <location>
        <begin position="479"/>
        <end position="514"/>
    </location>
</feature>
<dbReference type="AlphaFoldDB" id="A0A8H4AWL7"/>
<dbReference type="InterPro" id="IPR056279">
    <property type="entry name" value="Aip3p_Bud6_N"/>
</dbReference>
<evidence type="ECO:0000313" key="3">
    <source>
        <dbReference type="EMBL" id="KAF0539809.1"/>
    </source>
</evidence>
<dbReference type="EMBL" id="WTPW01000168">
    <property type="protein sequence ID" value="KAF0539810.1"/>
    <property type="molecule type" value="Genomic_DNA"/>
</dbReference>
<dbReference type="PANTHER" id="PTHR22741">
    <property type="entry name" value="P140CAP/SNIP-RELATED"/>
    <property type="match status" value="1"/>
</dbReference>